<feature type="domain" description="SAM-dependent MTase RsmB/NOP-type" evidence="7">
    <location>
        <begin position="1"/>
        <end position="186"/>
    </location>
</feature>
<keyword evidence="4 6" id="KW-0949">S-adenosyl-L-methionine</keyword>
<evidence type="ECO:0000256" key="1">
    <source>
        <dbReference type="ARBA" id="ARBA00007494"/>
    </source>
</evidence>
<keyword evidence="5 6" id="KW-0694">RNA-binding</keyword>
<keyword evidence="3 6" id="KW-0808">Transferase</keyword>
<name>A0A820D943_9BILA</name>
<comment type="caution">
    <text evidence="6">Lacks conserved residue(s) required for the propagation of feature annotation.</text>
</comment>
<protein>
    <recommendedName>
        <fullName evidence="7">SAM-dependent MTase RsmB/NOP-type domain-containing protein</fullName>
    </recommendedName>
</protein>
<dbReference type="EMBL" id="CAJOBE010018738">
    <property type="protein sequence ID" value="CAF4222952.1"/>
    <property type="molecule type" value="Genomic_DNA"/>
</dbReference>
<dbReference type="PROSITE" id="PS51686">
    <property type="entry name" value="SAM_MT_RSMB_NOP"/>
    <property type="match status" value="1"/>
</dbReference>
<comment type="caution">
    <text evidence="8">The sequence shown here is derived from an EMBL/GenBank/DDBJ whole genome shotgun (WGS) entry which is preliminary data.</text>
</comment>
<evidence type="ECO:0000256" key="5">
    <source>
        <dbReference type="ARBA" id="ARBA00022884"/>
    </source>
</evidence>
<evidence type="ECO:0000256" key="2">
    <source>
        <dbReference type="ARBA" id="ARBA00022603"/>
    </source>
</evidence>
<dbReference type="InterPro" id="IPR001678">
    <property type="entry name" value="MeTrfase_RsmB-F_NOP2_dom"/>
</dbReference>
<sequence>MIPPLVLDIQPHHKILDMCAAPASKTAQIIECLHRDESNPIPSGFVIANDVDNKRCYTLVHQDGNILFDRILCDVPCSGDGTLRKNPDLWKKWNPGHASSLQSIQLRIATRGIQLLAPGGLMVYSTCSMNPIENEAVVSQLLQTFQGQISLMNINDKLPDLRTIPGLKIPKNMQSLVRPNMFPPFK</sequence>
<dbReference type="AlphaFoldDB" id="A0A820D943"/>
<evidence type="ECO:0000259" key="7">
    <source>
        <dbReference type="PROSITE" id="PS51686"/>
    </source>
</evidence>
<evidence type="ECO:0000256" key="4">
    <source>
        <dbReference type="ARBA" id="ARBA00022691"/>
    </source>
</evidence>
<dbReference type="SUPFAM" id="SSF53335">
    <property type="entry name" value="S-adenosyl-L-methionine-dependent methyltransferases"/>
    <property type="match status" value="1"/>
</dbReference>
<dbReference type="PRINTS" id="PR02008">
    <property type="entry name" value="RCMTFAMILY"/>
</dbReference>
<dbReference type="GO" id="GO:0001510">
    <property type="term" value="P:RNA methylation"/>
    <property type="evidence" value="ECO:0007669"/>
    <property type="project" value="InterPro"/>
</dbReference>
<dbReference type="InterPro" id="IPR018314">
    <property type="entry name" value="RsmB/NOL1/NOP2-like_CS"/>
</dbReference>
<dbReference type="InterPro" id="IPR023267">
    <property type="entry name" value="RCMT"/>
</dbReference>
<dbReference type="GO" id="GO:0008173">
    <property type="term" value="F:RNA methyltransferase activity"/>
    <property type="evidence" value="ECO:0007669"/>
    <property type="project" value="InterPro"/>
</dbReference>
<reference evidence="8" key="1">
    <citation type="submission" date="2021-02" db="EMBL/GenBank/DDBJ databases">
        <authorList>
            <person name="Nowell W R."/>
        </authorList>
    </citation>
    <scope>NUCLEOTIDE SEQUENCE</scope>
</reference>
<dbReference type="Gene3D" id="3.40.50.150">
    <property type="entry name" value="Vaccinia Virus protein VP39"/>
    <property type="match status" value="2"/>
</dbReference>
<dbReference type="Pfam" id="PF01189">
    <property type="entry name" value="Methyltr_RsmB-F"/>
    <property type="match status" value="2"/>
</dbReference>
<dbReference type="InterPro" id="IPR049560">
    <property type="entry name" value="MeTrfase_RsmB-F_NOP2_cat"/>
</dbReference>
<comment type="similarity">
    <text evidence="1 6">Belongs to the class I-like SAM-binding methyltransferase superfamily. RsmB/NOP family.</text>
</comment>
<evidence type="ECO:0000256" key="3">
    <source>
        <dbReference type="ARBA" id="ARBA00022679"/>
    </source>
</evidence>
<gene>
    <name evidence="8" type="ORF">FNK824_LOCUS37336</name>
</gene>
<dbReference type="PROSITE" id="PS01153">
    <property type="entry name" value="NOL1_NOP2_SUN"/>
    <property type="match status" value="1"/>
</dbReference>
<evidence type="ECO:0000313" key="9">
    <source>
        <dbReference type="Proteomes" id="UP000663874"/>
    </source>
</evidence>
<evidence type="ECO:0000256" key="6">
    <source>
        <dbReference type="PROSITE-ProRule" id="PRU01023"/>
    </source>
</evidence>
<accession>A0A820D943</accession>
<dbReference type="Proteomes" id="UP000663874">
    <property type="component" value="Unassembled WGS sequence"/>
</dbReference>
<evidence type="ECO:0000313" key="8">
    <source>
        <dbReference type="EMBL" id="CAF4222952.1"/>
    </source>
</evidence>
<proteinExistence type="inferred from homology"/>
<organism evidence="8 9">
    <name type="scientific">Rotaria sordida</name>
    <dbReference type="NCBI Taxonomy" id="392033"/>
    <lineage>
        <taxon>Eukaryota</taxon>
        <taxon>Metazoa</taxon>
        <taxon>Spiralia</taxon>
        <taxon>Gnathifera</taxon>
        <taxon>Rotifera</taxon>
        <taxon>Eurotatoria</taxon>
        <taxon>Bdelloidea</taxon>
        <taxon>Philodinida</taxon>
        <taxon>Philodinidae</taxon>
        <taxon>Rotaria</taxon>
    </lineage>
</organism>
<dbReference type="InterPro" id="IPR029063">
    <property type="entry name" value="SAM-dependent_MTases_sf"/>
</dbReference>
<feature type="binding site" evidence="6">
    <location>
        <position position="52"/>
    </location>
    <ligand>
        <name>S-adenosyl-L-methionine</name>
        <dbReference type="ChEBI" id="CHEBI:59789"/>
    </ligand>
</feature>
<feature type="binding site" evidence="6">
    <location>
        <position position="74"/>
    </location>
    <ligand>
        <name>S-adenosyl-L-methionine</name>
        <dbReference type="ChEBI" id="CHEBI:59789"/>
    </ligand>
</feature>
<dbReference type="PANTHER" id="PTHR22808">
    <property type="entry name" value="NCL1 YEAST -RELATED NOL1/NOP2/FMU SUN DOMAIN-CONTAINING"/>
    <property type="match status" value="1"/>
</dbReference>
<dbReference type="GO" id="GO:0003723">
    <property type="term" value="F:RNA binding"/>
    <property type="evidence" value="ECO:0007669"/>
    <property type="project" value="UniProtKB-UniRule"/>
</dbReference>
<keyword evidence="2 6" id="KW-0489">Methyltransferase</keyword>
<feature type="active site" description="Nucleophile" evidence="6">
    <location>
        <position position="127"/>
    </location>
</feature>